<feature type="region of interest" description="Disordered" evidence="1">
    <location>
        <begin position="1"/>
        <end position="25"/>
    </location>
</feature>
<keyword evidence="4" id="KW-1185">Reference proteome</keyword>
<evidence type="ECO:0000256" key="1">
    <source>
        <dbReference type="SAM" id="MobiDB-lite"/>
    </source>
</evidence>
<evidence type="ECO:0000313" key="4">
    <source>
        <dbReference type="Proteomes" id="UP000011546"/>
    </source>
</evidence>
<proteinExistence type="predicted"/>
<sequence length="97" mass="9844">MPDSRGHGSVSETVRVEHGSDGPSPSRAVIEAVADAASVDPVDLADEAGIVLYDHVDLDALDALVSGTAEAAVDVSLSVADYDVSVDATAVVVEPTR</sequence>
<name>M0PH72_9EURY</name>
<evidence type="ECO:0000313" key="3">
    <source>
        <dbReference type="EMBL" id="EMA68110.1"/>
    </source>
</evidence>
<dbReference type="AlphaFoldDB" id="M0PH72"/>
<organism evidence="3 4">
    <name type="scientific">Halorubrum kocurii JCM 14978</name>
    <dbReference type="NCBI Taxonomy" id="1230456"/>
    <lineage>
        <taxon>Archaea</taxon>
        <taxon>Methanobacteriati</taxon>
        <taxon>Methanobacteriota</taxon>
        <taxon>Stenosarchaea group</taxon>
        <taxon>Halobacteria</taxon>
        <taxon>Halobacteriales</taxon>
        <taxon>Haloferacaceae</taxon>
        <taxon>Halorubrum</taxon>
    </lineage>
</organism>
<feature type="domain" description="Halobacterial output" evidence="2">
    <location>
        <begin position="23"/>
        <end position="93"/>
    </location>
</feature>
<protein>
    <recommendedName>
        <fullName evidence="2">Halobacterial output domain-containing protein</fullName>
    </recommendedName>
</protein>
<dbReference type="PATRIC" id="fig|1230456.3.peg.471"/>
<evidence type="ECO:0000259" key="2">
    <source>
        <dbReference type="Pfam" id="PF18545"/>
    </source>
</evidence>
<dbReference type="InterPro" id="IPR040624">
    <property type="entry name" value="HalOD1"/>
</dbReference>
<dbReference type="EMBL" id="AOJH01000020">
    <property type="protein sequence ID" value="EMA68110.1"/>
    <property type="molecule type" value="Genomic_DNA"/>
</dbReference>
<accession>M0PH72</accession>
<comment type="caution">
    <text evidence="3">The sequence shown here is derived from an EMBL/GenBank/DDBJ whole genome shotgun (WGS) entry which is preliminary data.</text>
</comment>
<dbReference type="Proteomes" id="UP000011546">
    <property type="component" value="Unassembled WGS sequence"/>
</dbReference>
<gene>
    <name evidence="3" type="ORF">C468_02479</name>
</gene>
<reference evidence="3 4" key="1">
    <citation type="journal article" date="2014" name="PLoS Genet.">
        <title>Phylogenetically driven sequencing of extremely halophilic archaea reveals strategies for static and dynamic osmo-response.</title>
        <authorList>
            <person name="Becker E.A."/>
            <person name="Seitzer P.M."/>
            <person name="Tritt A."/>
            <person name="Larsen D."/>
            <person name="Krusor M."/>
            <person name="Yao A.I."/>
            <person name="Wu D."/>
            <person name="Madern D."/>
            <person name="Eisen J.A."/>
            <person name="Darling A.E."/>
            <person name="Facciotti M.T."/>
        </authorList>
    </citation>
    <scope>NUCLEOTIDE SEQUENCE [LARGE SCALE GENOMIC DNA]</scope>
    <source>
        <strain evidence="3 4">JCM 14978</strain>
    </source>
</reference>
<dbReference type="Pfam" id="PF18545">
    <property type="entry name" value="HalOD1"/>
    <property type="match status" value="1"/>
</dbReference>